<name>A0ABX9K8F3_9BACT</name>
<organism evidence="3 4">
    <name type="scientific">Archangium gephyra</name>
    <dbReference type="NCBI Taxonomy" id="48"/>
    <lineage>
        <taxon>Bacteria</taxon>
        <taxon>Pseudomonadati</taxon>
        <taxon>Myxococcota</taxon>
        <taxon>Myxococcia</taxon>
        <taxon>Myxococcales</taxon>
        <taxon>Cystobacterineae</taxon>
        <taxon>Archangiaceae</taxon>
        <taxon>Archangium</taxon>
    </lineage>
</organism>
<dbReference type="InterPro" id="IPR008930">
    <property type="entry name" value="Terpenoid_cyclase/PrenylTrfase"/>
</dbReference>
<gene>
    <name evidence="3" type="ORF">ATI61_102259</name>
</gene>
<sequence length="548" mass="60666">MRTSPYMNVSAFESGQPAKRSWERGAVVAREQLQEYLEAQVGEDGCVRGQCESRVLESVLTLHLLQQLGLFAEVRGQLEGYLRAQCIDEREDPLHAVLRRHALGESTPMDAETVRAYLARFDHFTNRRKRMMFSVLMAELGLAPFDSELTPEDFANSGEEKYQSWVTVTVASLRILHAVGSGYPEWIRAEDVELLTATQSTEGAWEKHLLANILALLALRYFPRHRESLQNGIGLLMSVQNADGGIPFIAGLEIFCTATAGLALVEAGARKSLLYRMADYLVGEQQPNGGWAYAEDVHQTDVDDTAYCLEFLRALDPQRYAHAISQAEEYLVDIQGSDGGFPTFVAGSKPEIAMTAGALNALAPNREQHAELITQGIRYIITHQKADGTFERSWSLSETNAIFRALLAMRQLPESAAGLRMTVELAEEYSLDYLRRSQNVDGGWGQRAGDASDPISTSYALIALSHFDEPATLECGVRYLLRQQQADGRFLSIPDQAGPRPIAWNVPILSDIFALLAFGHVLAARPVVAMPAWKVAARRFPTMGLEAC</sequence>
<dbReference type="Proteomes" id="UP000256345">
    <property type="component" value="Unassembled WGS sequence"/>
</dbReference>
<feature type="domain" description="Prenyltransferase alpha-alpha toroid" evidence="2">
    <location>
        <begin position="307"/>
        <end position="486"/>
    </location>
</feature>
<dbReference type="Pfam" id="PF00432">
    <property type="entry name" value="Prenyltrans"/>
    <property type="match status" value="1"/>
</dbReference>
<reference evidence="3 4" key="1">
    <citation type="submission" date="2018-08" db="EMBL/GenBank/DDBJ databases">
        <title>Genomic Encyclopedia of Archaeal and Bacterial Type Strains, Phase II (KMG-II): from individual species to whole genera.</title>
        <authorList>
            <person name="Goeker M."/>
        </authorList>
    </citation>
    <scope>NUCLEOTIDE SEQUENCE [LARGE SCALE GENOMIC DNA]</scope>
    <source>
        <strain evidence="3 4">DSM 2261</strain>
    </source>
</reference>
<dbReference type="SUPFAM" id="SSF48239">
    <property type="entry name" value="Terpenoid cyclases/Protein prenyltransferases"/>
    <property type="match status" value="2"/>
</dbReference>
<evidence type="ECO:0000313" key="3">
    <source>
        <dbReference type="EMBL" id="REG35886.1"/>
    </source>
</evidence>
<evidence type="ECO:0000256" key="1">
    <source>
        <dbReference type="ARBA" id="ARBA00022737"/>
    </source>
</evidence>
<evidence type="ECO:0000313" key="4">
    <source>
        <dbReference type="Proteomes" id="UP000256345"/>
    </source>
</evidence>
<dbReference type="Gene3D" id="1.50.10.20">
    <property type="match status" value="2"/>
</dbReference>
<dbReference type="CDD" id="cd00688">
    <property type="entry name" value="ISOPREN_C2_like"/>
    <property type="match status" value="1"/>
</dbReference>
<comment type="caution">
    <text evidence="3">The sequence shown here is derived from an EMBL/GenBank/DDBJ whole genome shotgun (WGS) entry which is preliminary data.</text>
</comment>
<keyword evidence="1" id="KW-0677">Repeat</keyword>
<proteinExistence type="predicted"/>
<protein>
    <submittedName>
        <fullName evidence="3">Squalene-hopene/tetraprenyl-beta-curcumene cyclase/sporulenol synthase</fullName>
    </submittedName>
</protein>
<keyword evidence="4" id="KW-1185">Reference proteome</keyword>
<evidence type="ECO:0000259" key="2">
    <source>
        <dbReference type="Pfam" id="PF00432"/>
    </source>
</evidence>
<dbReference type="EMBL" id="QUMU01000002">
    <property type="protein sequence ID" value="REG35886.1"/>
    <property type="molecule type" value="Genomic_DNA"/>
</dbReference>
<accession>A0ABX9K8F3</accession>
<dbReference type="InterPro" id="IPR001330">
    <property type="entry name" value="Prenyltrans"/>
</dbReference>